<proteinExistence type="predicted"/>
<keyword evidence="1" id="KW-0880">Kelch repeat</keyword>
<evidence type="ECO:0000313" key="7">
    <source>
        <dbReference type="Proteomes" id="UP001212152"/>
    </source>
</evidence>
<accession>A0AAD5XQ91</accession>
<evidence type="ECO:0000256" key="1">
    <source>
        <dbReference type="ARBA" id="ARBA00022441"/>
    </source>
</evidence>
<evidence type="ECO:0000256" key="5">
    <source>
        <dbReference type="SAM" id="SignalP"/>
    </source>
</evidence>
<evidence type="ECO:0000256" key="3">
    <source>
        <dbReference type="SAM" id="MobiDB-lite"/>
    </source>
</evidence>
<keyword evidence="4" id="KW-0472">Membrane</keyword>
<dbReference type="PANTHER" id="PTHR46093:SF3">
    <property type="entry name" value="ACYL-COA-BINDING DOMAIN-CONTAINING PROTEIN 4"/>
    <property type="match status" value="1"/>
</dbReference>
<protein>
    <recommendedName>
        <fullName evidence="8">Galactose oxidase</fullName>
    </recommendedName>
</protein>
<keyword evidence="5" id="KW-0732">Signal</keyword>
<keyword evidence="2" id="KW-0677">Repeat</keyword>
<dbReference type="Proteomes" id="UP001212152">
    <property type="component" value="Unassembled WGS sequence"/>
</dbReference>
<feature type="region of interest" description="Disordered" evidence="3">
    <location>
        <begin position="563"/>
        <end position="611"/>
    </location>
</feature>
<dbReference type="PANTHER" id="PTHR46093">
    <property type="entry name" value="ACYL-COA-BINDING DOMAIN-CONTAINING PROTEIN 5"/>
    <property type="match status" value="1"/>
</dbReference>
<evidence type="ECO:0000256" key="4">
    <source>
        <dbReference type="SAM" id="Phobius"/>
    </source>
</evidence>
<evidence type="ECO:0000256" key="2">
    <source>
        <dbReference type="ARBA" id="ARBA00022737"/>
    </source>
</evidence>
<evidence type="ECO:0000313" key="6">
    <source>
        <dbReference type="EMBL" id="KAJ3183036.1"/>
    </source>
</evidence>
<keyword evidence="7" id="KW-1185">Reference proteome</keyword>
<sequence>MRALLAPIPGEIIPLLLLFLLIDISRPAAHAAVVPPAQAVAAATGATITHTLAPIRPTVAASPSTSIRAVVATTPTVHAVATPTPNVSADPATQINLPAFPYARQMASMVAVRGAQVWIIGGAMTNETTEAEGGQTIEQEPDKSQYLATLNAFSLATQSWTAATTSSGIPPRFAHTSVLLDSSLYVFSGISDSTAPSFTKTNDLWKTDVSAPSAAGTATALGFASTLFAAKPPARAWSCLAPTADATSLVTFGGEGADGSVLGDTWVYAVAQDAWTDATPWFAASVVVGANAQSANMPEARKGHSCVAAGRGVWMYGGEDARGGLLADLWFLDTAKWTWTQIWNASGTVSGDGGAVAFGPRARAYHQSLTVGSYVLVTGGATAVQRVANSSVLVPTDRTAYFFDTVSETWITDAAQVSQAALLSPPLSATAANTTDDGSTSATVKKYAVIAALAVAGGVLFLAAIALYVVTSSRRNLVDATDSDPPPPPSKKMPSDTPTWSSASSPTRSPSPQRNRKRSAVFPVYRMSALSPLQTNAAQYASDALRLSVSSVSDLAAVAQPIPPPRSASNTIGRMFSPDSGGTAGPPAYASKEYMRQPRDSASTIRPIGPM</sequence>
<dbReference type="SUPFAM" id="SSF50965">
    <property type="entry name" value="Galactose oxidase, central domain"/>
    <property type="match status" value="1"/>
</dbReference>
<feature type="signal peptide" evidence="5">
    <location>
        <begin position="1"/>
        <end position="31"/>
    </location>
</feature>
<dbReference type="InterPro" id="IPR011043">
    <property type="entry name" value="Gal_Oxase/kelch_b-propeller"/>
</dbReference>
<evidence type="ECO:0008006" key="8">
    <source>
        <dbReference type="Google" id="ProtNLM"/>
    </source>
</evidence>
<keyword evidence="4" id="KW-1133">Transmembrane helix</keyword>
<dbReference type="Gene3D" id="2.120.10.80">
    <property type="entry name" value="Kelch-type beta propeller"/>
    <property type="match status" value="2"/>
</dbReference>
<gene>
    <name evidence="6" type="ORF">HDU87_007458</name>
</gene>
<dbReference type="Pfam" id="PF24681">
    <property type="entry name" value="Kelch_KLHDC2_KLHL20_DRC7"/>
    <property type="match status" value="2"/>
</dbReference>
<feature type="transmembrane region" description="Helical" evidence="4">
    <location>
        <begin position="447"/>
        <end position="470"/>
    </location>
</feature>
<name>A0AAD5XQ91_9FUNG</name>
<reference evidence="6" key="1">
    <citation type="submission" date="2020-05" db="EMBL/GenBank/DDBJ databases">
        <title>Phylogenomic resolution of chytrid fungi.</title>
        <authorList>
            <person name="Stajich J.E."/>
            <person name="Amses K."/>
            <person name="Simmons R."/>
            <person name="Seto K."/>
            <person name="Myers J."/>
            <person name="Bonds A."/>
            <person name="Quandt C.A."/>
            <person name="Barry K."/>
            <person name="Liu P."/>
            <person name="Grigoriev I."/>
            <person name="Longcore J.E."/>
            <person name="James T.Y."/>
        </authorList>
    </citation>
    <scope>NUCLEOTIDE SEQUENCE</scope>
    <source>
        <strain evidence="6">JEL0379</strain>
    </source>
</reference>
<organism evidence="6 7">
    <name type="scientific">Geranomyces variabilis</name>
    <dbReference type="NCBI Taxonomy" id="109894"/>
    <lineage>
        <taxon>Eukaryota</taxon>
        <taxon>Fungi</taxon>
        <taxon>Fungi incertae sedis</taxon>
        <taxon>Chytridiomycota</taxon>
        <taxon>Chytridiomycota incertae sedis</taxon>
        <taxon>Chytridiomycetes</taxon>
        <taxon>Spizellomycetales</taxon>
        <taxon>Powellomycetaceae</taxon>
        <taxon>Geranomyces</taxon>
    </lineage>
</organism>
<dbReference type="InterPro" id="IPR015915">
    <property type="entry name" value="Kelch-typ_b-propeller"/>
</dbReference>
<keyword evidence="4" id="KW-0812">Transmembrane</keyword>
<dbReference type="AlphaFoldDB" id="A0AAD5XQ91"/>
<feature type="region of interest" description="Disordered" evidence="3">
    <location>
        <begin position="478"/>
        <end position="517"/>
    </location>
</feature>
<comment type="caution">
    <text evidence="6">The sequence shown here is derived from an EMBL/GenBank/DDBJ whole genome shotgun (WGS) entry which is preliminary data.</text>
</comment>
<feature type="compositionally biased region" description="Low complexity" evidence="3">
    <location>
        <begin position="495"/>
        <end position="512"/>
    </location>
</feature>
<dbReference type="EMBL" id="JADGJQ010000007">
    <property type="protein sequence ID" value="KAJ3183036.1"/>
    <property type="molecule type" value="Genomic_DNA"/>
</dbReference>
<feature type="chain" id="PRO_5042017560" description="Galactose oxidase" evidence="5">
    <location>
        <begin position="32"/>
        <end position="611"/>
    </location>
</feature>